<keyword evidence="6" id="KW-0472">Membrane</keyword>
<gene>
    <name evidence="8" type="ORF">ENP47_04600</name>
</gene>
<dbReference type="AlphaFoldDB" id="A0A7C2B5W6"/>
<dbReference type="GO" id="GO:0044038">
    <property type="term" value="P:cell wall macromolecule biosynthetic process"/>
    <property type="evidence" value="ECO:0007669"/>
    <property type="project" value="TreeGrafter"/>
</dbReference>
<keyword evidence="2" id="KW-1003">Cell membrane</keyword>
<keyword evidence="7" id="KW-0460">Magnesium</keyword>
<evidence type="ECO:0000256" key="6">
    <source>
        <dbReference type="ARBA" id="ARBA00023136"/>
    </source>
</evidence>
<evidence type="ECO:0000256" key="3">
    <source>
        <dbReference type="ARBA" id="ARBA00022679"/>
    </source>
</evidence>
<accession>A0A7C2B5W6</accession>
<evidence type="ECO:0000256" key="2">
    <source>
        <dbReference type="ARBA" id="ARBA00022475"/>
    </source>
</evidence>
<keyword evidence="4" id="KW-0812">Transmembrane</keyword>
<dbReference type="Pfam" id="PF00953">
    <property type="entry name" value="Glycos_transf_4"/>
    <property type="match status" value="1"/>
</dbReference>
<evidence type="ECO:0000256" key="4">
    <source>
        <dbReference type="ARBA" id="ARBA00022692"/>
    </source>
</evidence>
<dbReference type="GO" id="GO:0071555">
    <property type="term" value="P:cell wall organization"/>
    <property type="evidence" value="ECO:0007669"/>
    <property type="project" value="TreeGrafter"/>
</dbReference>
<evidence type="ECO:0000313" key="8">
    <source>
        <dbReference type="EMBL" id="HEF64863.1"/>
    </source>
</evidence>
<evidence type="ECO:0000256" key="5">
    <source>
        <dbReference type="ARBA" id="ARBA00022989"/>
    </source>
</evidence>
<organism evidence="8">
    <name type="scientific">Thermomicrobium roseum</name>
    <dbReference type="NCBI Taxonomy" id="500"/>
    <lineage>
        <taxon>Bacteria</taxon>
        <taxon>Pseudomonadati</taxon>
        <taxon>Thermomicrobiota</taxon>
        <taxon>Thermomicrobia</taxon>
        <taxon>Thermomicrobiales</taxon>
        <taxon>Thermomicrobiaceae</taxon>
        <taxon>Thermomicrobium</taxon>
    </lineage>
</organism>
<dbReference type="InterPro" id="IPR000715">
    <property type="entry name" value="Glycosyl_transferase_4"/>
</dbReference>
<reference evidence="8" key="1">
    <citation type="journal article" date="2020" name="mSystems">
        <title>Genome- and Community-Level Interaction Insights into Carbon Utilization and Element Cycling Functions of Hydrothermarchaeota in Hydrothermal Sediment.</title>
        <authorList>
            <person name="Zhou Z."/>
            <person name="Liu Y."/>
            <person name="Xu W."/>
            <person name="Pan J."/>
            <person name="Luo Z.H."/>
            <person name="Li M."/>
        </authorList>
    </citation>
    <scope>NUCLEOTIDE SEQUENCE [LARGE SCALE GENOMIC DNA]</scope>
    <source>
        <strain evidence="8">SpSt-222</strain>
    </source>
</reference>
<sequence length="367" mass="39481">MTFERALIAVMTAGVAAVVSAAIIPRVIRVAQHFDLLAYPTEARWVHTKPIPRIGGVAIFIGFLSGLALTFVLPVERFPIEVERILLLVLGATLILAAHLYDDLLGLSPLAKLAWQLAGAAVAILPRLRGPEHGLVIEQFNSPFGGVVVLPLAIAIPFTVFWIVGMMNTVNFLDGLDGLAGSVTVIAALVMFVHTFFRPAGNPQFTISLLAASLAGSVLGFLIFNWHPARIMMGDSGAMLLGYTLAILSIIGGAKIATALLVLWVPILDVAWLIVYRLWNGRSPLEADRGHLHHRLLDLGWSQQRIAVAFVVISLVFGGMALLMPAPVYKFVTLVIAGVAGLVVLSWLARLKPLSTVQQSHEKAKPS</sequence>
<feature type="binding site" evidence="7">
    <location>
        <position position="171"/>
    </location>
    <ligand>
        <name>Mg(2+)</name>
        <dbReference type="ChEBI" id="CHEBI:18420"/>
    </ligand>
</feature>
<comment type="cofactor">
    <cofactor evidence="7">
        <name>Mg(2+)</name>
        <dbReference type="ChEBI" id="CHEBI:18420"/>
    </cofactor>
</comment>
<protein>
    <submittedName>
        <fullName evidence="8">Undecaprenyl/decaprenyl-phosphate alpha-N-acetylglucosaminyl 1-phosphate transferase</fullName>
    </submittedName>
</protein>
<proteinExistence type="predicted"/>
<name>A0A7C2B5W6_THERO</name>
<dbReference type="GO" id="GO:0005886">
    <property type="term" value="C:plasma membrane"/>
    <property type="evidence" value="ECO:0007669"/>
    <property type="project" value="UniProtKB-SubCell"/>
</dbReference>
<dbReference type="EMBL" id="DSJL01000009">
    <property type="protein sequence ID" value="HEF64863.1"/>
    <property type="molecule type" value="Genomic_DNA"/>
</dbReference>
<dbReference type="GO" id="GO:0046872">
    <property type="term" value="F:metal ion binding"/>
    <property type="evidence" value="ECO:0007669"/>
    <property type="project" value="UniProtKB-KW"/>
</dbReference>
<dbReference type="GO" id="GO:0009103">
    <property type="term" value="P:lipopolysaccharide biosynthetic process"/>
    <property type="evidence" value="ECO:0007669"/>
    <property type="project" value="TreeGrafter"/>
</dbReference>
<dbReference type="GO" id="GO:0016780">
    <property type="term" value="F:phosphotransferase activity, for other substituted phosphate groups"/>
    <property type="evidence" value="ECO:0007669"/>
    <property type="project" value="InterPro"/>
</dbReference>
<keyword evidence="5" id="KW-1133">Transmembrane helix</keyword>
<comment type="caution">
    <text evidence="8">The sequence shown here is derived from an EMBL/GenBank/DDBJ whole genome shotgun (WGS) entry which is preliminary data.</text>
</comment>
<keyword evidence="7" id="KW-0479">Metal-binding</keyword>
<comment type="subcellular location">
    <subcellularLocation>
        <location evidence="1">Cell membrane</location>
        <topology evidence="1">Multi-pass membrane protein</topology>
    </subcellularLocation>
</comment>
<dbReference type="PANTHER" id="PTHR22926">
    <property type="entry name" value="PHOSPHO-N-ACETYLMURAMOYL-PENTAPEPTIDE-TRANSFERASE"/>
    <property type="match status" value="1"/>
</dbReference>
<dbReference type="PANTHER" id="PTHR22926:SF3">
    <property type="entry name" value="UNDECAPRENYL-PHOSPHATE ALPHA-N-ACETYLGLUCOSAMINYL 1-PHOSPHATE TRANSFERASE"/>
    <property type="match status" value="1"/>
</dbReference>
<keyword evidence="3 8" id="KW-0808">Transferase</keyword>
<evidence type="ECO:0000256" key="7">
    <source>
        <dbReference type="PIRSR" id="PIRSR600715-1"/>
    </source>
</evidence>
<evidence type="ECO:0000256" key="1">
    <source>
        <dbReference type="ARBA" id="ARBA00004651"/>
    </source>
</evidence>
<feature type="binding site" evidence="7">
    <location>
        <position position="235"/>
    </location>
    <ligand>
        <name>Mg(2+)</name>
        <dbReference type="ChEBI" id="CHEBI:18420"/>
    </ligand>
</feature>
<dbReference type="CDD" id="cd06853">
    <property type="entry name" value="GT_WecA_like"/>
    <property type="match status" value="1"/>
</dbReference>